<dbReference type="Gene3D" id="3.40.30.10">
    <property type="entry name" value="Glutaredoxin"/>
    <property type="match status" value="1"/>
</dbReference>
<feature type="domain" description="GST N-terminal" evidence="1">
    <location>
        <begin position="1"/>
        <end position="82"/>
    </location>
</feature>
<dbReference type="SUPFAM" id="SSF52833">
    <property type="entry name" value="Thioredoxin-like"/>
    <property type="match status" value="1"/>
</dbReference>
<protein>
    <submittedName>
        <fullName evidence="2">Glutathione S-transferase</fullName>
    </submittedName>
</protein>
<dbReference type="PANTHER" id="PTHR43968:SF6">
    <property type="entry name" value="GLUTATHIONE S-TRANSFERASE OMEGA"/>
    <property type="match status" value="1"/>
</dbReference>
<proteinExistence type="predicted"/>
<reference evidence="2" key="1">
    <citation type="submission" date="2020-01" db="EMBL/GenBank/DDBJ databases">
        <authorList>
            <person name="Rat A."/>
        </authorList>
    </citation>
    <scope>NUCLEOTIDE SEQUENCE</scope>
    <source>
        <strain evidence="2">LMG 31231</strain>
    </source>
</reference>
<dbReference type="AlphaFoldDB" id="A0A9X9WXY1"/>
<keyword evidence="3" id="KW-1185">Reference proteome</keyword>
<dbReference type="PROSITE" id="PS50404">
    <property type="entry name" value="GST_NTER"/>
    <property type="match status" value="1"/>
</dbReference>
<gene>
    <name evidence="2" type="ORF">GXW76_12585</name>
</gene>
<sequence length="202" mass="22601">MKLHWSPRSPFVRKVMVAAHELDLADRISMTRTVVAMTTPNRELLPENPLGKIPTLVLEDGTILYDSQVIIEYLDHLAGGGRLIPPPGPARWLELRRHALANGFLDLLILWRYERGKAQPLPALIDSFTLKTGAVLAALEAEADAIARAPVGLAQITLAIAGAYLDFRFGDLGWRDRCPRFSAWQRRFEERPSMRATPVVDD</sequence>
<dbReference type="SUPFAM" id="SSF47616">
    <property type="entry name" value="GST C-terminal domain-like"/>
    <property type="match status" value="1"/>
</dbReference>
<evidence type="ECO:0000259" key="1">
    <source>
        <dbReference type="PROSITE" id="PS50404"/>
    </source>
</evidence>
<comment type="caution">
    <text evidence="2">The sequence shown here is derived from an EMBL/GenBank/DDBJ whole genome shotgun (WGS) entry which is preliminary data.</text>
</comment>
<dbReference type="Proteomes" id="UP001138751">
    <property type="component" value="Unassembled WGS sequence"/>
</dbReference>
<evidence type="ECO:0000313" key="2">
    <source>
        <dbReference type="EMBL" id="MBR0672010.1"/>
    </source>
</evidence>
<reference evidence="2" key="2">
    <citation type="journal article" date="2021" name="Syst. Appl. Microbiol.">
        <title>Roseomonas hellenica sp. nov., isolated from roots of wild-growing Alkanna tinctoria.</title>
        <authorList>
            <person name="Rat A."/>
            <person name="Naranjo H.D."/>
            <person name="Lebbe L."/>
            <person name="Cnockaert M."/>
            <person name="Krigas N."/>
            <person name="Grigoriadou K."/>
            <person name="Maloupa E."/>
            <person name="Willems A."/>
        </authorList>
    </citation>
    <scope>NUCLEOTIDE SEQUENCE</scope>
    <source>
        <strain evidence="2">LMG 31231</strain>
    </source>
</reference>
<dbReference type="InterPro" id="IPR050983">
    <property type="entry name" value="GST_Omega/HSP26"/>
</dbReference>
<dbReference type="PANTHER" id="PTHR43968">
    <property type="match status" value="1"/>
</dbReference>
<dbReference type="Gene3D" id="1.20.1050.10">
    <property type="match status" value="1"/>
</dbReference>
<evidence type="ECO:0000313" key="3">
    <source>
        <dbReference type="Proteomes" id="UP001138751"/>
    </source>
</evidence>
<dbReference type="InterPro" id="IPR036249">
    <property type="entry name" value="Thioredoxin-like_sf"/>
</dbReference>
<dbReference type="EMBL" id="JAAEDM010000030">
    <property type="protein sequence ID" value="MBR0672010.1"/>
    <property type="molecule type" value="Genomic_DNA"/>
</dbReference>
<name>A0A9X9WXY1_9PROT</name>
<organism evidence="2 3">
    <name type="scientific">Neoroseomonas soli</name>
    <dbReference type="NCBI Taxonomy" id="1081025"/>
    <lineage>
        <taxon>Bacteria</taxon>
        <taxon>Pseudomonadati</taxon>
        <taxon>Pseudomonadota</taxon>
        <taxon>Alphaproteobacteria</taxon>
        <taxon>Acetobacterales</taxon>
        <taxon>Acetobacteraceae</taxon>
        <taxon>Neoroseomonas</taxon>
    </lineage>
</organism>
<dbReference type="GO" id="GO:0005737">
    <property type="term" value="C:cytoplasm"/>
    <property type="evidence" value="ECO:0007669"/>
    <property type="project" value="TreeGrafter"/>
</dbReference>
<dbReference type="InterPro" id="IPR004045">
    <property type="entry name" value="Glutathione_S-Trfase_N"/>
</dbReference>
<dbReference type="InterPro" id="IPR036282">
    <property type="entry name" value="Glutathione-S-Trfase_C_sf"/>
</dbReference>
<dbReference type="Pfam" id="PF13409">
    <property type="entry name" value="GST_N_2"/>
    <property type="match status" value="1"/>
</dbReference>
<accession>A0A9X9WXY1</accession>